<dbReference type="SUPFAM" id="SSF88723">
    <property type="entry name" value="PIN domain-like"/>
    <property type="match status" value="1"/>
</dbReference>
<protein>
    <recommendedName>
        <fullName evidence="3">Pilus assembly protein</fullName>
    </recommendedName>
</protein>
<proteinExistence type="predicted"/>
<dbReference type="Proteomes" id="UP001207930">
    <property type="component" value="Unassembled WGS sequence"/>
</dbReference>
<reference evidence="1 2" key="1">
    <citation type="submission" date="2022-10" db="EMBL/GenBank/DDBJ databases">
        <title>Luteolibacter flavescens strain MCCC 1K03193, whole genome shotgun sequencing project.</title>
        <authorList>
            <person name="Zhao G."/>
            <person name="Shen L."/>
        </authorList>
    </citation>
    <scope>NUCLEOTIDE SEQUENCE [LARGE SCALE GENOMIC DNA]</scope>
    <source>
        <strain evidence="1 2">MCCC 1K03193</strain>
    </source>
</reference>
<comment type="caution">
    <text evidence="1">The sequence shown here is derived from an EMBL/GenBank/DDBJ whole genome shotgun (WGS) entry which is preliminary data.</text>
</comment>
<evidence type="ECO:0000313" key="1">
    <source>
        <dbReference type="EMBL" id="MCW1886218.1"/>
    </source>
</evidence>
<dbReference type="RefSeq" id="WP_264502176.1">
    <property type="nucleotide sequence ID" value="NZ_JAPDDS010000009.1"/>
</dbReference>
<organism evidence="1 2">
    <name type="scientific">Luteolibacter flavescens</name>
    <dbReference type="NCBI Taxonomy" id="1859460"/>
    <lineage>
        <taxon>Bacteria</taxon>
        <taxon>Pseudomonadati</taxon>
        <taxon>Verrucomicrobiota</taxon>
        <taxon>Verrucomicrobiia</taxon>
        <taxon>Verrucomicrobiales</taxon>
        <taxon>Verrucomicrobiaceae</taxon>
        <taxon>Luteolibacter</taxon>
    </lineage>
</organism>
<evidence type="ECO:0008006" key="3">
    <source>
        <dbReference type="Google" id="ProtNLM"/>
    </source>
</evidence>
<dbReference type="InterPro" id="IPR029060">
    <property type="entry name" value="PIN-like_dom_sf"/>
</dbReference>
<accession>A0ABT3FRL6</accession>
<keyword evidence="2" id="KW-1185">Reference proteome</keyword>
<gene>
    <name evidence="1" type="ORF">OKA04_15885</name>
</gene>
<sequence length="135" mass="15041">MKGIADTGLLVAFANRSDAYHSWAVGIAEQVTEPLLTCEAVLAETAFHLRSVSITLEMIADGLITLAFDCGSNLQRLEELAKSYSDLRPDLADLCLIRMSELYPRHSVITVDRTDFSIYRRNTREAIPLICPPEQ</sequence>
<name>A0ABT3FRL6_9BACT</name>
<evidence type="ECO:0000313" key="2">
    <source>
        <dbReference type="Proteomes" id="UP001207930"/>
    </source>
</evidence>
<dbReference type="EMBL" id="JAPDDS010000009">
    <property type="protein sequence ID" value="MCW1886218.1"/>
    <property type="molecule type" value="Genomic_DNA"/>
</dbReference>
<dbReference type="Gene3D" id="3.40.50.1010">
    <property type="entry name" value="5'-nuclease"/>
    <property type="match status" value="1"/>
</dbReference>